<evidence type="ECO:0000313" key="4">
    <source>
        <dbReference type="Proteomes" id="UP000189735"/>
    </source>
</evidence>
<dbReference type="Proteomes" id="UP000189735">
    <property type="component" value="Unassembled WGS sequence"/>
</dbReference>
<dbReference type="InterPro" id="IPR025327">
    <property type="entry name" value="DUF4233"/>
</dbReference>
<accession>A0A1T4YI57</accession>
<feature type="transmembrane region" description="Helical" evidence="2">
    <location>
        <begin position="28"/>
        <end position="51"/>
    </location>
</feature>
<keyword evidence="2" id="KW-1133">Transmembrane helix</keyword>
<evidence type="ECO:0008006" key="5">
    <source>
        <dbReference type="Google" id="ProtNLM"/>
    </source>
</evidence>
<name>A0A1T4YI57_9MICO</name>
<proteinExistence type="predicted"/>
<organism evidence="3 4">
    <name type="scientific">Agreia bicolorata</name>
    <dbReference type="NCBI Taxonomy" id="110935"/>
    <lineage>
        <taxon>Bacteria</taxon>
        <taxon>Bacillati</taxon>
        <taxon>Actinomycetota</taxon>
        <taxon>Actinomycetes</taxon>
        <taxon>Micrococcales</taxon>
        <taxon>Microbacteriaceae</taxon>
        <taxon>Agreia</taxon>
    </lineage>
</organism>
<keyword evidence="2" id="KW-0472">Membrane</keyword>
<reference evidence="4" key="1">
    <citation type="submission" date="2017-02" db="EMBL/GenBank/DDBJ databases">
        <authorList>
            <person name="Varghese N."/>
            <person name="Submissions S."/>
        </authorList>
    </citation>
    <scope>NUCLEOTIDE SEQUENCE [LARGE SCALE GENOMIC DNA]</scope>
    <source>
        <strain evidence="4">VKM Ac-2052</strain>
    </source>
</reference>
<feature type="region of interest" description="Disordered" evidence="1">
    <location>
        <begin position="1"/>
        <end position="22"/>
    </location>
</feature>
<dbReference type="Pfam" id="PF14017">
    <property type="entry name" value="DUF4233"/>
    <property type="match status" value="1"/>
</dbReference>
<sequence>MEAVTDIQPPAAEAGPARPARPASVRRSLGSIVLGFESVVMFLAALVAFGLKALPALPALGGGALLCVGLVAGAGLLRFRWGYAFGWVLQAAIIASAFLVPVMWIVGVLFVGLWTYCMVVGARIDREKAAAAAVQP</sequence>
<dbReference type="EMBL" id="FUYG01000010">
    <property type="protein sequence ID" value="SKB01517.1"/>
    <property type="molecule type" value="Genomic_DNA"/>
</dbReference>
<feature type="transmembrane region" description="Helical" evidence="2">
    <location>
        <begin position="57"/>
        <end position="79"/>
    </location>
</feature>
<feature type="compositionally biased region" description="Low complexity" evidence="1">
    <location>
        <begin position="9"/>
        <end position="22"/>
    </location>
</feature>
<evidence type="ECO:0000256" key="1">
    <source>
        <dbReference type="SAM" id="MobiDB-lite"/>
    </source>
</evidence>
<keyword evidence="2" id="KW-0812">Transmembrane</keyword>
<protein>
    <recommendedName>
        <fullName evidence="5">DUF4233 domain-containing protein</fullName>
    </recommendedName>
</protein>
<evidence type="ECO:0000256" key="2">
    <source>
        <dbReference type="SAM" id="Phobius"/>
    </source>
</evidence>
<gene>
    <name evidence="3" type="ORF">SAMN06295879_3265</name>
</gene>
<dbReference type="AlphaFoldDB" id="A0A1T4YI57"/>
<feature type="transmembrane region" description="Helical" evidence="2">
    <location>
        <begin position="91"/>
        <end position="116"/>
    </location>
</feature>
<evidence type="ECO:0000313" key="3">
    <source>
        <dbReference type="EMBL" id="SKB01517.1"/>
    </source>
</evidence>